<evidence type="ECO:0000256" key="4">
    <source>
        <dbReference type="ARBA" id="ARBA00022692"/>
    </source>
</evidence>
<dbReference type="InterPro" id="IPR011642">
    <property type="entry name" value="Gate_dom"/>
</dbReference>
<keyword evidence="3" id="KW-1003">Cell membrane</keyword>
<comment type="similarity">
    <text evidence="2">Belongs to the concentrative nucleoside transporter (CNT) (TC 2.A.41) family.</text>
</comment>
<evidence type="ECO:0000259" key="8">
    <source>
        <dbReference type="Pfam" id="PF01773"/>
    </source>
</evidence>
<accession>A0A940N0M8</accession>
<feature type="transmembrane region" description="Helical" evidence="7">
    <location>
        <begin position="60"/>
        <end position="78"/>
    </location>
</feature>
<organism evidence="11 12">
    <name type="scientific">Roseomonas indoligenes</name>
    <dbReference type="NCBI Taxonomy" id="2820811"/>
    <lineage>
        <taxon>Bacteria</taxon>
        <taxon>Pseudomonadati</taxon>
        <taxon>Pseudomonadota</taxon>
        <taxon>Alphaproteobacteria</taxon>
        <taxon>Acetobacterales</taxon>
        <taxon>Roseomonadaceae</taxon>
        <taxon>Roseomonas</taxon>
    </lineage>
</organism>
<gene>
    <name evidence="11" type="ORF">J5Y10_14060</name>
</gene>
<feature type="domain" description="Concentrative nucleoside transporter C-terminal" evidence="9">
    <location>
        <begin position="238"/>
        <end position="435"/>
    </location>
</feature>
<feature type="transmembrane region" description="Helical" evidence="7">
    <location>
        <begin position="204"/>
        <end position="228"/>
    </location>
</feature>
<keyword evidence="12" id="KW-1185">Reference proteome</keyword>
<feature type="transmembrane region" description="Helical" evidence="7">
    <location>
        <begin position="291"/>
        <end position="313"/>
    </location>
</feature>
<dbReference type="InterPro" id="IPR002668">
    <property type="entry name" value="CNT_N_dom"/>
</dbReference>
<dbReference type="EMBL" id="JAGIZA010000008">
    <property type="protein sequence ID" value="MBP0493906.1"/>
    <property type="molecule type" value="Genomic_DNA"/>
</dbReference>
<keyword evidence="4 7" id="KW-0812">Transmembrane</keyword>
<evidence type="ECO:0000256" key="6">
    <source>
        <dbReference type="ARBA" id="ARBA00023136"/>
    </source>
</evidence>
<feature type="transmembrane region" description="Helical" evidence="7">
    <location>
        <begin position="380"/>
        <end position="405"/>
    </location>
</feature>
<dbReference type="GO" id="GO:0005886">
    <property type="term" value="C:plasma membrane"/>
    <property type="evidence" value="ECO:0007669"/>
    <property type="project" value="UniProtKB-SubCell"/>
</dbReference>
<dbReference type="GO" id="GO:0005337">
    <property type="term" value="F:nucleoside transmembrane transporter activity"/>
    <property type="evidence" value="ECO:0007669"/>
    <property type="project" value="InterPro"/>
</dbReference>
<evidence type="ECO:0000256" key="3">
    <source>
        <dbReference type="ARBA" id="ARBA00022475"/>
    </source>
</evidence>
<comment type="caution">
    <text evidence="11">The sequence shown here is derived from an EMBL/GenBank/DDBJ whole genome shotgun (WGS) entry which is preliminary data.</text>
</comment>
<dbReference type="AlphaFoldDB" id="A0A940N0M8"/>
<feature type="transmembrane region" description="Helical" evidence="7">
    <location>
        <begin position="417"/>
        <end position="437"/>
    </location>
</feature>
<dbReference type="PANTHER" id="PTHR10590:SF4">
    <property type="entry name" value="SOLUTE CARRIER FAMILY 28 MEMBER 3"/>
    <property type="match status" value="1"/>
</dbReference>
<dbReference type="GO" id="GO:0015293">
    <property type="term" value="F:symporter activity"/>
    <property type="evidence" value="ECO:0007669"/>
    <property type="project" value="TreeGrafter"/>
</dbReference>
<evidence type="ECO:0000256" key="2">
    <source>
        <dbReference type="ARBA" id="ARBA00009033"/>
    </source>
</evidence>
<proteinExistence type="inferred from homology"/>
<evidence type="ECO:0000313" key="11">
    <source>
        <dbReference type="EMBL" id="MBP0493906.1"/>
    </source>
</evidence>
<dbReference type="Pfam" id="PF07670">
    <property type="entry name" value="Gate"/>
    <property type="match status" value="1"/>
</dbReference>
<feature type="transmembrane region" description="Helical" evidence="7">
    <location>
        <begin position="167"/>
        <end position="192"/>
    </location>
</feature>
<feature type="transmembrane region" description="Helical" evidence="7">
    <location>
        <begin position="125"/>
        <end position="147"/>
    </location>
</feature>
<keyword evidence="6 7" id="KW-0472">Membrane</keyword>
<dbReference type="InterPro" id="IPR008276">
    <property type="entry name" value="C_nuclsd_transpt"/>
</dbReference>
<evidence type="ECO:0000256" key="7">
    <source>
        <dbReference type="SAM" id="Phobius"/>
    </source>
</evidence>
<evidence type="ECO:0000256" key="1">
    <source>
        <dbReference type="ARBA" id="ARBA00004651"/>
    </source>
</evidence>
<protein>
    <submittedName>
        <fullName evidence="11">Nucleoside:proton symporter</fullName>
    </submittedName>
</protein>
<feature type="domain" description="Concentrative nucleoside transporter N-terminal" evidence="8">
    <location>
        <begin position="37"/>
        <end position="110"/>
    </location>
</feature>
<dbReference type="Pfam" id="PF07662">
    <property type="entry name" value="Nucleos_tra2_C"/>
    <property type="match status" value="1"/>
</dbReference>
<feature type="domain" description="Nucleoside transporter/FeoB GTPase Gate" evidence="10">
    <location>
        <begin position="129"/>
        <end position="228"/>
    </location>
</feature>
<dbReference type="PANTHER" id="PTHR10590">
    <property type="entry name" value="SODIUM/NUCLEOSIDE COTRANSPORTER"/>
    <property type="match status" value="1"/>
</dbReference>
<evidence type="ECO:0000313" key="12">
    <source>
        <dbReference type="Proteomes" id="UP000677537"/>
    </source>
</evidence>
<evidence type="ECO:0000259" key="9">
    <source>
        <dbReference type="Pfam" id="PF07662"/>
    </source>
</evidence>
<keyword evidence="5 7" id="KW-1133">Transmembrane helix</keyword>
<dbReference type="Proteomes" id="UP000677537">
    <property type="component" value="Unassembled WGS sequence"/>
</dbReference>
<reference evidence="11" key="1">
    <citation type="submission" date="2021-03" db="EMBL/GenBank/DDBJ databases">
        <authorList>
            <person name="So Y."/>
        </authorList>
    </citation>
    <scope>NUCLEOTIDE SEQUENCE</scope>
    <source>
        <strain evidence="11">SG15</strain>
    </source>
</reference>
<comment type="subcellular location">
    <subcellularLocation>
        <location evidence="1">Cell membrane</location>
        <topology evidence="1">Multi-pass membrane protein</topology>
    </subcellularLocation>
</comment>
<dbReference type="InterPro" id="IPR011657">
    <property type="entry name" value="CNT_C_dom"/>
</dbReference>
<dbReference type="Pfam" id="PF01773">
    <property type="entry name" value="Nucleos_tra2_N"/>
    <property type="match status" value="1"/>
</dbReference>
<sequence>MARLSCRAGGEGAVPRPARPCCPQDHPVVPPQLQSAIGLASLLVLAWACGGFRRPLPWRAVLAGVSLQLALAAALLHIPPLRAGFALVGDAVNALAQATRAGTSLVFGYLGGGPLPFAETQPGGSFVLFFQALPIVLLVGALSALLYHWRVLPALVRVMSRALRAAFGVSGACGVSVAANVFTGMVEATLFIRPWLATLSRSELLVVMTAGLATISGNMLVVYAAMLANAVPDAAGQLLAASLVSAPAAILAARLMRPEAAAPEAADIEAPPLYDSSMDALTRGTADGLSLLLNIMAGLIVFVALVALVNMILQPLTGTTLEAIAGTLLWPLAWAMGIAPEDATAAARLLGIRGVVNEFVAYLDMAGPNGAALAPRTKLILSWALCGFANFASVGIMVSGMGALCPERRAEIVRLGLPALLAATIACCMTGATVGLLSP</sequence>
<evidence type="ECO:0000259" key="10">
    <source>
        <dbReference type="Pfam" id="PF07670"/>
    </source>
</evidence>
<evidence type="ECO:0000256" key="5">
    <source>
        <dbReference type="ARBA" id="ARBA00022989"/>
    </source>
</evidence>
<name>A0A940N0M8_9PROT</name>